<dbReference type="Proteomes" id="UP000000268">
    <property type="component" value="Plasmid pREB4"/>
</dbReference>
<gene>
    <name evidence="1" type="ordered locus">AM1_D0088</name>
</gene>
<proteinExistence type="predicted"/>
<dbReference type="KEGG" id="amr:AM1_D0088"/>
<reference evidence="1 2" key="1">
    <citation type="journal article" date="2008" name="Proc. Natl. Acad. Sci. U.S.A.">
        <title>Niche adaptation and genome expansion in the chlorophyll d-producing cyanobacterium Acaryochloris marina.</title>
        <authorList>
            <person name="Swingley W.D."/>
            <person name="Chen M."/>
            <person name="Cheung P.C."/>
            <person name="Conrad A.L."/>
            <person name="Dejesa L.C."/>
            <person name="Hao J."/>
            <person name="Honchak B.M."/>
            <person name="Karbach L.E."/>
            <person name="Kurdoglu A."/>
            <person name="Lahiri S."/>
            <person name="Mastrian S.D."/>
            <person name="Miyashita H."/>
            <person name="Page L."/>
            <person name="Ramakrishna P."/>
            <person name="Satoh S."/>
            <person name="Sattley W.M."/>
            <person name="Shimada Y."/>
            <person name="Taylor H.L."/>
            <person name="Tomo T."/>
            <person name="Tsuchiya T."/>
            <person name="Wang Z.T."/>
            <person name="Raymond J."/>
            <person name="Mimuro M."/>
            <person name="Blankenship R.E."/>
            <person name="Touchman J.W."/>
        </authorList>
    </citation>
    <scope>NUCLEOTIDE SEQUENCE [LARGE SCALE GENOMIC DNA]</scope>
    <source>
        <strain evidence="2">MBIC 11017</strain>
        <plasmid evidence="2">Plasmid pREB4</plasmid>
    </source>
</reference>
<dbReference type="EMBL" id="CP000841">
    <property type="protein sequence ID" value="ABW32583.1"/>
    <property type="molecule type" value="Genomic_DNA"/>
</dbReference>
<keyword evidence="1" id="KW-0614">Plasmid</keyword>
<organism evidence="1 2">
    <name type="scientific">Acaryochloris marina (strain MBIC 11017)</name>
    <dbReference type="NCBI Taxonomy" id="329726"/>
    <lineage>
        <taxon>Bacteria</taxon>
        <taxon>Bacillati</taxon>
        <taxon>Cyanobacteriota</taxon>
        <taxon>Cyanophyceae</taxon>
        <taxon>Acaryochloridales</taxon>
        <taxon>Acaryochloridaceae</taxon>
        <taxon>Acaryochloris</taxon>
    </lineage>
</organism>
<dbReference type="AlphaFoldDB" id="A8ZNJ7"/>
<name>A8ZNJ7_ACAM1</name>
<accession>A8ZNJ7</accession>
<dbReference type="HOGENOM" id="CLU_3283164_0_0_3"/>
<protein>
    <submittedName>
        <fullName evidence="1">Uncharacterized protein</fullName>
    </submittedName>
</protein>
<geneLocation type="plasmid" evidence="1 2">
    <name>pREB4</name>
</geneLocation>
<sequence length="40" mass="4715">MQYLPEVIIKTVSAKTEAMIFWVCFQKASKRNDHVSPFNR</sequence>
<evidence type="ECO:0000313" key="2">
    <source>
        <dbReference type="Proteomes" id="UP000000268"/>
    </source>
</evidence>
<evidence type="ECO:0000313" key="1">
    <source>
        <dbReference type="EMBL" id="ABW32583.1"/>
    </source>
</evidence>
<keyword evidence="2" id="KW-1185">Reference proteome</keyword>